<proteinExistence type="predicted"/>
<dbReference type="Proteomes" id="UP000309997">
    <property type="component" value="Unassembled WGS sequence"/>
</dbReference>
<reference evidence="1 2" key="1">
    <citation type="journal article" date="2024" name="Plant Biotechnol. J.">
        <title>Genome and CRISPR/Cas9 system of a widespread forest tree (Populus alba) in the world.</title>
        <authorList>
            <person name="Liu Y.J."/>
            <person name="Jiang P.F."/>
            <person name="Han X.M."/>
            <person name="Li X.Y."/>
            <person name="Wang H.M."/>
            <person name="Wang Y.J."/>
            <person name="Wang X.X."/>
            <person name="Zeng Q.Y."/>
        </authorList>
    </citation>
    <scope>NUCLEOTIDE SEQUENCE [LARGE SCALE GENOMIC DNA]</scope>
    <source>
        <strain evidence="2">cv. PAL-ZL1</strain>
    </source>
</reference>
<sequence length="408" mass="45546">MGVHRLLPAVAPRGGRRLGRIFRPALSFRLWLLLLALLCLFSFAPFGLKFVILVGHGGSMESGISSSHQLHITGNIERFNEEVEQQQLHHYGYGGMQLKAQEESTVGSDEQTLSKLASDGHVLDNRGLVGLWKVVIARNLPYKNMRRTGKRTRSEYAISNHYDRHCVWEESDGLSKFDPSDLNTRLPSSAGSFALQTFLKENFESQSTILPKYVQGDNILPNNSTRHDVSQQSCYLLFAEDVSRSKFNENAYLAMAAEAAIEMGETVAEGRRPGRRGVAGEGNGQKGKRLRLVLEDCYQGYTWSAFCRLLLTNNHTFLLDCVESTVSCAMMLLMNCASPLLISICFVTSDEGEKTRAKEDIEYEAVASPLVYGVDCCQVPGFEGRLMNHLIGYPPSFPLFLHTFSPFE</sequence>
<dbReference type="EMBL" id="RCHU02000008">
    <property type="protein sequence ID" value="KAL3582405.1"/>
    <property type="molecule type" value="Genomic_DNA"/>
</dbReference>
<comment type="caution">
    <text evidence="1">The sequence shown here is derived from an EMBL/GenBank/DDBJ whole genome shotgun (WGS) entry which is preliminary data.</text>
</comment>
<protein>
    <submittedName>
        <fullName evidence="1">Uncharacterized protein</fullName>
    </submittedName>
</protein>
<evidence type="ECO:0000313" key="1">
    <source>
        <dbReference type="EMBL" id="KAL3582405.1"/>
    </source>
</evidence>
<gene>
    <name evidence="1" type="ORF">D5086_016737</name>
</gene>
<evidence type="ECO:0000313" key="2">
    <source>
        <dbReference type="Proteomes" id="UP000309997"/>
    </source>
</evidence>
<accession>A0ACC4BVK2</accession>
<name>A0ACC4BVK2_POPAL</name>
<keyword evidence="2" id="KW-1185">Reference proteome</keyword>
<organism evidence="1 2">
    <name type="scientific">Populus alba</name>
    <name type="common">White poplar</name>
    <dbReference type="NCBI Taxonomy" id="43335"/>
    <lineage>
        <taxon>Eukaryota</taxon>
        <taxon>Viridiplantae</taxon>
        <taxon>Streptophyta</taxon>
        <taxon>Embryophyta</taxon>
        <taxon>Tracheophyta</taxon>
        <taxon>Spermatophyta</taxon>
        <taxon>Magnoliopsida</taxon>
        <taxon>eudicotyledons</taxon>
        <taxon>Gunneridae</taxon>
        <taxon>Pentapetalae</taxon>
        <taxon>rosids</taxon>
        <taxon>fabids</taxon>
        <taxon>Malpighiales</taxon>
        <taxon>Salicaceae</taxon>
        <taxon>Saliceae</taxon>
        <taxon>Populus</taxon>
    </lineage>
</organism>